<comment type="subcellular location">
    <subcellularLocation>
        <location evidence="1 10">Cell outer membrane</location>
        <topology evidence="1 10">Multi-pass membrane protein</topology>
    </subcellularLocation>
</comment>
<evidence type="ECO:0000256" key="4">
    <source>
        <dbReference type="ARBA" id="ARBA00022692"/>
    </source>
</evidence>
<evidence type="ECO:0000256" key="1">
    <source>
        <dbReference type="ARBA" id="ARBA00004571"/>
    </source>
</evidence>
<dbReference type="PANTHER" id="PTHR30069:SF29">
    <property type="entry name" value="HEMOGLOBIN AND HEMOGLOBIN-HAPTOGLOBIN-BINDING PROTEIN 1-RELATED"/>
    <property type="match status" value="1"/>
</dbReference>
<sequence length="751" mass="84307">MKFQISILFIGLSFIAYSQNKISGKITNEQNEPLLGVEVYIEDLQKGTSTNENGIYELINLPNSQIKITVAYIGYETQTKNINFQQNEIVINFTLKEAVFKMDEIIVSTAFNKLQSENVMKVERATVQQLKNKGAATLIDGISSIAGVSQVSTGIGIGKPVIRGLRGNRVLVYTQGIRLENQQFGDEHGLGINESSIESVEVIKGPASLLYGSDALGGVLYFNPTKFAESNLFDFNFNQTYYSNTQGSSTGFGVKQSYNSWKFLVNGAHNQHSDYKTANSERITNTRFNETNFNTAIGFSNNLISSALRFNFNNSKIGIPEEIGIQNSHKTPLLPYQDLSTKMLSFNNIVFLPNSKVVTTLGFTVNDRKEFEEHENEETEESHTSHNETIEASLNLKLKTFSYDTKWHLPNFGNIETIVGIQGLHQTNKNYGEEILIPDATTDDFGVFFTSAIDWEKSTIQGGLRFDSRSISSEKHIVSHDDEEHIFEAIDNTYKNFTASLGYKSLLFKKITSRINLATGFKAPNLAELTSNGVHHGSNRFEIGNNNLKSEKNFQSDIALEYNTNHFEIFANGFYNYINDYIFVSPTGEFEDTYAIYKYTQDDAKLYGGEFGFHLHPHPLDWLHLNSSFEFVIGKQNKGNFLPLIPANKLTNTLRAEFNSNETFKNGFASISLESTLKQNNISEFESSTKGYNLVNIGAGGTINISNTSFNVNINMNNVFNTNYFSHLSRLKIDGIQNIGRNFIASIKFDI</sequence>
<dbReference type="OrthoDB" id="9795928at2"/>
<feature type="domain" description="TonB-dependent receptor-like beta-barrel" evidence="12">
    <location>
        <begin position="236"/>
        <end position="719"/>
    </location>
</feature>
<dbReference type="RefSeq" id="WP_089377502.1">
    <property type="nucleotide sequence ID" value="NZ_FZNX01000001.1"/>
</dbReference>
<keyword evidence="5" id="KW-0732">Signal</keyword>
<dbReference type="PANTHER" id="PTHR30069">
    <property type="entry name" value="TONB-DEPENDENT OUTER MEMBRANE RECEPTOR"/>
    <property type="match status" value="1"/>
</dbReference>
<keyword evidence="3 10" id="KW-1134">Transmembrane beta strand</keyword>
<dbReference type="SUPFAM" id="SSF56935">
    <property type="entry name" value="Porins"/>
    <property type="match status" value="1"/>
</dbReference>
<evidence type="ECO:0000256" key="5">
    <source>
        <dbReference type="ARBA" id="ARBA00022729"/>
    </source>
</evidence>
<evidence type="ECO:0000256" key="9">
    <source>
        <dbReference type="ARBA" id="ARBA00023237"/>
    </source>
</evidence>
<gene>
    <name evidence="14" type="ORF">SAMN04488111_1229</name>
</gene>
<evidence type="ECO:0000256" key="6">
    <source>
        <dbReference type="ARBA" id="ARBA00023077"/>
    </source>
</evidence>
<dbReference type="PROSITE" id="PS52016">
    <property type="entry name" value="TONB_DEPENDENT_REC_3"/>
    <property type="match status" value="1"/>
</dbReference>
<dbReference type="EMBL" id="FZNX01000001">
    <property type="protein sequence ID" value="SNR39754.1"/>
    <property type="molecule type" value="Genomic_DNA"/>
</dbReference>
<dbReference type="SUPFAM" id="SSF49464">
    <property type="entry name" value="Carboxypeptidase regulatory domain-like"/>
    <property type="match status" value="1"/>
</dbReference>
<dbReference type="GO" id="GO:0015344">
    <property type="term" value="F:siderophore uptake transmembrane transporter activity"/>
    <property type="evidence" value="ECO:0007669"/>
    <property type="project" value="TreeGrafter"/>
</dbReference>
<keyword evidence="6 11" id="KW-0798">TonB box</keyword>
<dbReference type="Gene3D" id="2.60.40.1120">
    <property type="entry name" value="Carboxypeptidase-like, regulatory domain"/>
    <property type="match status" value="1"/>
</dbReference>
<evidence type="ECO:0000256" key="7">
    <source>
        <dbReference type="ARBA" id="ARBA00023136"/>
    </source>
</evidence>
<feature type="domain" description="TonB-dependent receptor plug" evidence="13">
    <location>
        <begin position="121"/>
        <end position="219"/>
    </location>
</feature>
<dbReference type="AlphaFoldDB" id="A0A238W062"/>
<evidence type="ECO:0000256" key="2">
    <source>
        <dbReference type="ARBA" id="ARBA00022448"/>
    </source>
</evidence>
<evidence type="ECO:0000259" key="12">
    <source>
        <dbReference type="Pfam" id="PF00593"/>
    </source>
</evidence>
<dbReference type="GO" id="GO:0009279">
    <property type="term" value="C:cell outer membrane"/>
    <property type="evidence" value="ECO:0007669"/>
    <property type="project" value="UniProtKB-SubCell"/>
</dbReference>
<dbReference type="InterPro" id="IPR037066">
    <property type="entry name" value="Plug_dom_sf"/>
</dbReference>
<evidence type="ECO:0000256" key="3">
    <source>
        <dbReference type="ARBA" id="ARBA00022452"/>
    </source>
</evidence>
<dbReference type="InterPro" id="IPR012910">
    <property type="entry name" value="Plug_dom"/>
</dbReference>
<dbReference type="InterPro" id="IPR008969">
    <property type="entry name" value="CarboxyPept-like_regulatory"/>
</dbReference>
<keyword evidence="7 10" id="KW-0472">Membrane</keyword>
<proteinExistence type="inferred from homology"/>
<evidence type="ECO:0000256" key="11">
    <source>
        <dbReference type="RuleBase" id="RU003357"/>
    </source>
</evidence>
<dbReference type="Proteomes" id="UP000198412">
    <property type="component" value="Unassembled WGS sequence"/>
</dbReference>
<dbReference type="Gene3D" id="2.40.170.20">
    <property type="entry name" value="TonB-dependent receptor, beta-barrel domain"/>
    <property type="match status" value="1"/>
</dbReference>
<dbReference type="InterPro" id="IPR039426">
    <property type="entry name" value="TonB-dep_rcpt-like"/>
</dbReference>
<dbReference type="Pfam" id="PF07715">
    <property type="entry name" value="Plug"/>
    <property type="match status" value="1"/>
</dbReference>
<accession>A0A238W062</accession>
<evidence type="ECO:0000313" key="14">
    <source>
        <dbReference type="EMBL" id="SNR39754.1"/>
    </source>
</evidence>
<dbReference type="InterPro" id="IPR036942">
    <property type="entry name" value="Beta-barrel_TonB_sf"/>
</dbReference>
<evidence type="ECO:0000313" key="15">
    <source>
        <dbReference type="Proteomes" id="UP000198412"/>
    </source>
</evidence>
<evidence type="ECO:0000259" key="13">
    <source>
        <dbReference type="Pfam" id="PF07715"/>
    </source>
</evidence>
<keyword evidence="2 10" id="KW-0813">Transport</keyword>
<keyword evidence="4 10" id="KW-0812">Transmembrane</keyword>
<dbReference type="Gene3D" id="2.170.130.10">
    <property type="entry name" value="TonB-dependent receptor, plug domain"/>
    <property type="match status" value="1"/>
</dbReference>
<dbReference type="GO" id="GO:0044718">
    <property type="term" value="P:siderophore transmembrane transport"/>
    <property type="evidence" value="ECO:0007669"/>
    <property type="project" value="TreeGrafter"/>
</dbReference>
<keyword evidence="15" id="KW-1185">Reference proteome</keyword>
<dbReference type="Pfam" id="PF00593">
    <property type="entry name" value="TonB_dep_Rec_b-barrel"/>
    <property type="match status" value="1"/>
</dbReference>
<protein>
    <submittedName>
        <fullName evidence="14">Iron complex outermembrane recepter protein</fullName>
    </submittedName>
</protein>
<keyword evidence="9 10" id="KW-0998">Cell outer membrane</keyword>
<evidence type="ECO:0000256" key="8">
    <source>
        <dbReference type="ARBA" id="ARBA00023170"/>
    </source>
</evidence>
<name>A0A238W062_9FLAO</name>
<comment type="similarity">
    <text evidence="10 11">Belongs to the TonB-dependent receptor family.</text>
</comment>
<dbReference type="Pfam" id="PF13715">
    <property type="entry name" value="CarbopepD_reg_2"/>
    <property type="match status" value="1"/>
</dbReference>
<dbReference type="InterPro" id="IPR000531">
    <property type="entry name" value="Beta-barrel_TonB"/>
</dbReference>
<reference evidence="15" key="1">
    <citation type="submission" date="2017-06" db="EMBL/GenBank/DDBJ databases">
        <authorList>
            <person name="Varghese N."/>
            <person name="Submissions S."/>
        </authorList>
    </citation>
    <scope>NUCLEOTIDE SEQUENCE [LARGE SCALE GENOMIC DNA]</scope>
    <source>
        <strain evidence="15">DSM 27993</strain>
    </source>
</reference>
<keyword evidence="8" id="KW-0675">Receptor</keyword>
<evidence type="ECO:0000256" key="10">
    <source>
        <dbReference type="PROSITE-ProRule" id="PRU01360"/>
    </source>
</evidence>
<organism evidence="14 15">
    <name type="scientific">Lutibacter flavus</name>
    <dbReference type="NCBI Taxonomy" id="691689"/>
    <lineage>
        <taxon>Bacteria</taxon>
        <taxon>Pseudomonadati</taxon>
        <taxon>Bacteroidota</taxon>
        <taxon>Flavobacteriia</taxon>
        <taxon>Flavobacteriales</taxon>
        <taxon>Flavobacteriaceae</taxon>
        <taxon>Lutibacter</taxon>
    </lineage>
</organism>